<dbReference type="EMBL" id="JAJHJB010000037">
    <property type="protein sequence ID" value="MCC5467640.1"/>
    <property type="molecule type" value="Genomic_DNA"/>
</dbReference>
<keyword evidence="2" id="KW-1185">Reference proteome</keyword>
<gene>
    <name evidence="1" type="ORF">LMF89_20095</name>
</gene>
<proteinExistence type="predicted"/>
<accession>A0ABS8HWV1</accession>
<evidence type="ECO:0000313" key="2">
    <source>
        <dbReference type="Proteomes" id="UP001165492"/>
    </source>
</evidence>
<dbReference type="RefSeq" id="WP_229536606.1">
    <property type="nucleotide sequence ID" value="NZ_JAJHJB010000037.1"/>
</dbReference>
<comment type="caution">
    <text evidence="1">The sequence shown here is derived from an EMBL/GenBank/DDBJ whole genome shotgun (WGS) entry which is preliminary data.</text>
</comment>
<reference evidence="1" key="1">
    <citation type="submission" date="2021-11" db="EMBL/GenBank/DDBJ databases">
        <title>Description of a new species Pelosinus isolated from the bottom sediments of Lake Baikal.</title>
        <authorList>
            <person name="Zakharyuk A."/>
        </authorList>
    </citation>
    <scope>NUCLEOTIDE SEQUENCE</scope>
    <source>
        <strain evidence="1">Bkl1</strain>
    </source>
</reference>
<evidence type="ECO:0000313" key="1">
    <source>
        <dbReference type="EMBL" id="MCC5467640.1"/>
    </source>
</evidence>
<protein>
    <submittedName>
        <fullName evidence="1">Uncharacterized protein</fullName>
    </submittedName>
</protein>
<dbReference type="Proteomes" id="UP001165492">
    <property type="component" value="Unassembled WGS sequence"/>
</dbReference>
<organism evidence="1 2">
    <name type="scientific">Pelosinus baikalensis</name>
    <dbReference type="NCBI Taxonomy" id="2892015"/>
    <lineage>
        <taxon>Bacteria</taxon>
        <taxon>Bacillati</taxon>
        <taxon>Bacillota</taxon>
        <taxon>Negativicutes</taxon>
        <taxon>Selenomonadales</taxon>
        <taxon>Sporomusaceae</taxon>
        <taxon>Pelosinus</taxon>
    </lineage>
</organism>
<name>A0ABS8HWV1_9FIRM</name>
<sequence>MNTKREKIKNLSCEFRQAILKCEATKLPIGLQAFPIGSCGDASLLLGKYFQQNGIAEAFYICGWRDTQSHAWLLVDKLIIDVTADQFPEITESVIITEDQSWHQQFIIEINEIADFERYDDCTKNQMRSTYSYILSQIPKL</sequence>